<dbReference type="OrthoDB" id="9982425at2759"/>
<comment type="caution">
    <text evidence="2">The sequence shown here is derived from an EMBL/GenBank/DDBJ whole genome shotgun (WGS) entry which is preliminary data.</text>
</comment>
<gene>
    <name evidence="2" type="ORF">MEDL_8629</name>
</gene>
<name>A0A8S3QG14_MYTED</name>
<evidence type="ECO:0008006" key="4">
    <source>
        <dbReference type="Google" id="ProtNLM"/>
    </source>
</evidence>
<evidence type="ECO:0000256" key="1">
    <source>
        <dbReference type="SAM" id="Phobius"/>
    </source>
</evidence>
<dbReference type="EMBL" id="CAJPWZ010000460">
    <property type="protein sequence ID" value="CAG2193492.1"/>
    <property type="molecule type" value="Genomic_DNA"/>
</dbReference>
<reference evidence="2" key="1">
    <citation type="submission" date="2021-03" db="EMBL/GenBank/DDBJ databases">
        <authorList>
            <person name="Bekaert M."/>
        </authorList>
    </citation>
    <scope>NUCLEOTIDE SEQUENCE</scope>
</reference>
<keyword evidence="1" id="KW-0472">Membrane</keyword>
<dbReference type="AlphaFoldDB" id="A0A8S3QG14"/>
<keyword evidence="3" id="KW-1185">Reference proteome</keyword>
<feature type="transmembrane region" description="Helical" evidence="1">
    <location>
        <begin position="273"/>
        <end position="294"/>
    </location>
</feature>
<evidence type="ECO:0000313" key="3">
    <source>
        <dbReference type="Proteomes" id="UP000683360"/>
    </source>
</evidence>
<feature type="transmembrane region" description="Helical" evidence="1">
    <location>
        <begin position="242"/>
        <end position="261"/>
    </location>
</feature>
<proteinExistence type="predicted"/>
<sequence>MESNSIVNNKSNQLNKEDVSILLEDDEILSCNAQASASFVSETTALLSSEDSNLHSQLSFTGPNPTLSSDSEIHLHCSQFPLKNRACLKSSVNKRSDETFLKLNINEDFLDLPDDEELPTLLKSHRYIDARKADDIPAKIFDVYSNPAVNKLENIEQTVDESGQNGATNWYLRADRHSHLCDKVYTYQFTELTEANVEKITAYNPNCEEQVSDVITYVNNSTFMKYYRILNGQKCSCSACCLVWVVATVISLTLGSCIIVIRRNTEGSTGLILMAVGAIVSSIAACCAWCIVFSKVQSKLLDRLQTGIWKINEKYHETTKCLIEFVTYIDYPCVSFCIHIENNFS</sequence>
<protein>
    <recommendedName>
        <fullName evidence="4">Transmembrane protein</fullName>
    </recommendedName>
</protein>
<organism evidence="2 3">
    <name type="scientific">Mytilus edulis</name>
    <name type="common">Blue mussel</name>
    <dbReference type="NCBI Taxonomy" id="6550"/>
    <lineage>
        <taxon>Eukaryota</taxon>
        <taxon>Metazoa</taxon>
        <taxon>Spiralia</taxon>
        <taxon>Lophotrochozoa</taxon>
        <taxon>Mollusca</taxon>
        <taxon>Bivalvia</taxon>
        <taxon>Autobranchia</taxon>
        <taxon>Pteriomorphia</taxon>
        <taxon>Mytilida</taxon>
        <taxon>Mytiloidea</taxon>
        <taxon>Mytilidae</taxon>
        <taxon>Mytilinae</taxon>
        <taxon>Mytilus</taxon>
    </lineage>
</organism>
<accession>A0A8S3QG14</accession>
<evidence type="ECO:0000313" key="2">
    <source>
        <dbReference type="EMBL" id="CAG2193492.1"/>
    </source>
</evidence>
<keyword evidence="1" id="KW-1133">Transmembrane helix</keyword>
<dbReference type="Proteomes" id="UP000683360">
    <property type="component" value="Unassembled WGS sequence"/>
</dbReference>
<keyword evidence="1" id="KW-0812">Transmembrane</keyword>